<reference evidence="3" key="2">
    <citation type="submission" date="2023-04" db="EMBL/GenBank/DDBJ databases">
        <authorList>
            <person name="Sun J.-Q."/>
        </authorList>
    </citation>
    <scope>NUCLEOTIDE SEQUENCE</scope>
    <source>
        <strain evidence="3">CC-YY355</strain>
    </source>
</reference>
<proteinExistence type="predicted"/>
<dbReference type="RefSeq" id="WP_280941710.1">
    <property type="nucleotide sequence ID" value="NZ_JARYGX010000013.1"/>
</dbReference>
<evidence type="ECO:0000313" key="4">
    <source>
        <dbReference type="Proteomes" id="UP001160550"/>
    </source>
</evidence>
<feature type="domain" description="Metallo-beta-lactamase" evidence="2">
    <location>
        <begin position="45"/>
        <end position="264"/>
    </location>
</feature>
<feature type="chain" id="PRO_5047491994" evidence="1">
    <location>
        <begin position="22"/>
        <end position="337"/>
    </location>
</feature>
<evidence type="ECO:0000256" key="1">
    <source>
        <dbReference type="SAM" id="SignalP"/>
    </source>
</evidence>
<dbReference type="PANTHER" id="PTHR13754">
    <property type="entry name" value="METALLO-BETA-LACTAMASE SUPERFAMILY PROTEIN"/>
    <property type="match status" value="1"/>
</dbReference>
<protein>
    <submittedName>
        <fullName evidence="3">MBL fold metallo-hydrolase</fullName>
    </submittedName>
</protein>
<name>A0ABT6MPG1_9GAMM</name>
<accession>A0ABT6MPG1</accession>
<dbReference type="SUPFAM" id="SSF56281">
    <property type="entry name" value="Metallo-hydrolase/oxidoreductase"/>
    <property type="match status" value="1"/>
</dbReference>
<comment type="caution">
    <text evidence="3">The sequence shown here is derived from an EMBL/GenBank/DDBJ whole genome shotgun (WGS) entry which is preliminary data.</text>
</comment>
<sequence>MRPLLPALFALFLAGAGPVAASPAQPTVTVLYDAFGDAGPLRKDWGFAALVEVDGRRILFDTGNDAGVFAHNVKAAGVDLATIDTVVLSHRHADHMAGLAVVLEANPDVVVHAPQEGFGIYGSSLPSGFYRKDPSLPARQRYFDGQPPETLQFGSAWPGANFKPHAATTEIAPGVWAIITVSDVAGTRELRELSLAVRTDAGLLLVVGCSHPGLPVIVAEAAKIDPDVHLVVGGFHYVNADDAAIAGVLETLAPYEIDFIAPGHCTGEATFAALQKAYGQRYLFAGLGARLVLGEDTTAQGRRRGGDAGFSASEAVAYRALALRGDHVHGHLAHAHP</sequence>
<dbReference type="CDD" id="cd07713">
    <property type="entry name" value="DHPS-like_MBL-fold"/>
    <property type="match status" value="1"/>
</dbReference>
<dbReference type="Proteomes" id="UP001160550">
    <property type="component" value="Unassembled WGS sequence"/>
</dbReference>
<dbReference type="InterPro" id="IPR041712">
    <property type="entry name" value="DHPS-like_MBL-fold"/>
</dbReference>
<dbReference type="SMART" id="SM00849">
    <property type="entry name" value="Lactamase_B"/>
    <property type="match status" value="1"/>
</dbReference>
<gene>
    <name evidence="3" type="ORF">QF205_05300</name>
</gene>
<dbReference type="EMBL" id="JARYGX010000013">
    <property type="protein sequence ID" value="MDH7452502.1"/>
    <property type="molecule type" value="Genomic_DNA"/>
</dbReference>
<reference evidence="3" key="1">
    <citation type="journal article" date="2007" name="Int. J. Syst. Evol. Microbiol.">
        <title>Luteimonas composti sp. nov., a moderately thermophilic bacterium isolated from food waste.</title>
        <authorList>
            <person name="Young C.C."/>
            <person name="Kampfer P."/>
            <person name="Chen W.M."/>
            <person name="Yen W.S."/>
            <person name="Arun A.B."/>
            <person name="Lai W.A."/>
            <person name="Shen F.T."/>
            <person name="Rekha P.D."/>
            <person name="Lin K.Y."/>
            <person name="Chou J.H."/>
        </authorList>
    </citation>
    <scope>NUCLEOTIDE SEQUENCE</scope>
    <source>
        <strain evidence="3">CC-YY355</strain>
    </source>
</reference>
<evidence type="ECO:0000313" key="3">
    <source>
        <dbReference type="EMBL" id="MDH7452502.1"/>
    </source>
</evidence>
<dbReference type="InterPro" id="IPR001279">
    <property type="entry name" value="Metallo-B-lactamas"/>
</dbReference>
<evidence type="ECO:0000259" key="2">
    <source>
        <dbReference type="SMART" id="SM00849"/>
    </source>
</evidence>
<dbReference type="Gene3D" id="3.60.15.10">
    <property type="entry name" value="Ribonuclease Z/Hydroxyacylglutathione hydrolase-like"/>
    <property type="match status" value="1"/>
</dbReference>
<keyword evidence="1" id="KW-0732">Signal</keyword>
<dbReference type="PANTHER" id="PTHR13754:SF13">
    <property type="entry name" value="METALLO-BETA-LACTAMASE SUPERFAMILY PROTEIN (AFU_ORTHOLOGUE AFUA_3G07630)"/>
    <property type="match status" value="1"/>
</dbReference>
<dbReference type="Pfam" id="PF00753">
    <property type="entry name" value="Lactamase_B"/>
    <property type="match status" value="1"/>
</dbReference>
<organism evidence="3 4">
    <name type="scientific">Luteimonas composti</name>
    <dbReference type="NCBI Taxonomy" id="398257"/>
    <lineage>
        <taxon>Bacteria</taxon>
        <taxon>Pseudomonadati</taxon>
        <taxon>Pseudomonadota</taxon>
        <taxon>Gammaproteobacteria</taxon>
        <taxon>Lysobacterales</taxon>
        <taxon>Lysobacteraceae</taxon>
        <taxon>Luteimonas</taxon>
    </lineage>
</organism>
<feature type="signal peptide" evidence="1">
    <location>
        <begin position="1"/>
        <end position="21"/>
    </location>
</feature>
<dbReference type="InterPro" id="IPR036866">
    <property type="entry name" value="RibonucZ/Hydroxyglut_hydro"/>
</dbReference>
<dbReference type="InterPro" id="IPR052926">
    <property type="entry name" value="Metallo-beta-lactamase_dom"/>
</dbReference>
<keyword evidence="4" id="KW-1185">Reference proteome</keyword>